<dbReference type="InterPro" id="IPR016039">
    <property type="entry name" value="Thiolase-like"/>
</dbReference>
<dbReference type="InterPro" id="IPR006162">
    <property type="entry name" value="Ppantetheine_attach_site"/>
</dbReference>
<dbReference type="InterPro" id="IPR020841">
    <property type="entry name" value="PKS_Beta-ketoAc_synthase_dom"/>
</dbReference>
<evidence type="ECO:0000256" key="3">
    <source>
        <dbReference type="ARBA" id="ARBA00022679"/>
    </source>
</evidence>
<dbReference type="Gene3D" id="1.10.1200.10">
    <property type="entry name" value="ACP-like"/>
    <property type="match status" value="1"/>
</dbReference>
<dbReference type="InterPro" id="IPR050091">
    <property type="entry name" value="PKS_NRPS_Biosynth_Enz"/>
</dbReference>
<dbReference type="InterPro" id="IPR018201">
    <property type="entry name" value="Ketoacyl_synth_AS"/>
</dbReference>
<dbReference type="PROSITE" id="PS00012">
    <property type="entry name" value="PHOSPHOPANTETHEINE"/>
    <property type="match status" value="1"/>
</dbReference>
<dbReference type="Pfam" id="PF00698">
    <property type="entry name" value="Acyl_transf_1"/>
    <property type="match status" value="1"/>
</dbReference>
<dbReference type="InterPro" id="IPR009081">
    <property type="entry name" value="PP-bd_ACP"/>
</dbReference>
<comment type="caution">
    <text evidence="7">The sequence shown here is derived from an EMBL/GenBank/DDBJ whole genome shotgun (WGS) entry which is preliminary data.</text>
</comment>
<evidence type="ECO:0000313" key="7">
    <source>
        <dbReference type="EMBL" id="NRN71465.1"/>
    </source>
</evidence>
<dbReference type="Pfam" id="PF08659">
    <property type="entry name" value="KR"/>
    <property type="match status" value="1"/>
</dbReference>
<evidence type="ECO:0000256" key="2">
    <source>
        <dbReference type="ARBA" id="ARBA00022553"/>
    </source>
</evidence>
<accession>A0ABX2FKX9</accession>
<evidence type="ECO:0000259" key="6">
    <source>
        <dbReference type="PROSITE" id="PS52004"/>
    </source>
</evidence>
<dbReference type="SUPFAM" id="SSF47336">
    <property type="entry name" value="ACP-like"/>
    <property type="match status" value="1"/>
</dbReference>
<dbReference type="InterPro" id="IPR014030">
    <property type="entry name" value="Ketoacyl_synth_N"/>
</dbReference>
<dbReference type="PROSITE" id="PS00606">
    <property type="entry name" value="KS3_1"/>
    <property type="match status" value="1"/>
</dbReference>
<feature type="domain" description="Carrier" evidence="5">
    <location>
        <begin position="763"/>
        <end position="838"/>
    </location>
</feature>
<gene>
    <name evidence="7" type="ORF">GC106_87450</name>
</gene>
<dbReference type="Gene3D" id="3.40.50.720">
    <property type="entry name" value="NAD(P)-binding Rossmann-like Domain"/>
    <property type="match status" value="1"/>
</dbReference>
<dbReference type="SMART" id="SM00825">
    <property type="entry name" value="PKS_KS"/>
    <property type="match status" value="1"/>
</dbReference>
<keyword evidence="4" id="KW-0012">Acyltransferase</keyword>
<dbReference type="InterPro" id="IPR016035">
    <property type="entry name" value="Acyl_Trfase/lysoPLipase"/>
</dbReference>
<sequence length="1261" mass="130507">MGHSVGEVVAAHVAGVLSLADACVLVAARGRLMEGLPSGGAMAAVRASEDEVRPLLSGRVGIAAVNGPESVVVSGADEDVTRIETQLAGRGRRTRRMRVSHAFHSPLMEPMMADFAAVAAGLSYGEPTIPVVSTLTGRLAGDELRSPDYWVRHVRAAVRFGEGMETLLTEGVRTFLDLGPDGVLTALGRDCVPGDRPEIELVASARAGRGEETALVTALTRLHVRGVPVDWAAFFSRYSPRRVDLPTYAFQRKRFWAEAGASSARPEADSWRYRVQWRPRTLAATPPPAGKWLVVAPADGVGDDRAAAVVRGLELAGADVESLVLDPAEGDPAARLAGRELDGVLSLLALRDAPRPETPGMSLAVSQTLTLIRALGDAGVSVPLWVATAGGVVTGQPGEILAPAQAMVWGMGIVAALEHPGRWGGLVDLPQDVDDASCAALAAVLVDPGGEDQVAIRQGGVYARRLVPAPARGGPATSPWRPRGTVLVTGGTGGVGAEVARWLAANGAEHVVLVSRRGPAAPGAAELESGLAALGARVTVAAGDVADRDDLAALLERVEADGPPVRAVVHAAGVVEMSAPLEESTVEDFAGVVAAKVAGAVQLDELLADRPLDAFVLFSSVAGVWGGGGQAAYAAGNAFLDAFAQWRRIRGRVATSIAWGAWAGRGATAHSATEDFLARRGVRGMPAGSALSALQRALDDDETFIAVADVDWERFAAGFTSSRRSRLLAELPTAPRTGDRPVAGPSAAVRERLLGLPPGDRGPAALDLVRERAAAVLGHAGPDVVEPDRALRDLGFDSLTVVELRDTLAAVTGLGLPSTLAFDFPTARALAEHIAGELTGYPADMPSAPQAAVRTDEPVAIVGMACRFPGGIGSPEELWRLLADEGEAVSGLPSDRGWEVSGFTGGFLAGAGDFDAGFFGVSPREALAMDPQQRLLLETSWEVFERAGIDPVSRRGTDTGVFVGCANQGYASSAELPDDSGYRTTGGAGSVVSGRVAYVFGLEGPAITVDTACSSSLVALHLAARSLADGECSLAIAGGVTVMSNPDAFTEFERQGGLASDGRCKAFAAAADGTAWGEGVGVLLVERLSDARRNGHRVLAVVRGSAVNSDGASNGLTAPSGRAQRRVIGQALAVAGLEASDVDVVEAHGTGTRLGDPIEARALLATYGQGRERPLWLGSVKSNIGHTQSASGVAGVIKMVLAMRHGVVPRTLHVDEPSPHVDWSAGSVRLLTEAKEWPRTGRPRRAGVSSFGISGTNAHVI</sequence>
<keyword evidence="8" id="KW-1185">Reference proteome</keyword>
<organism evidence="7 8">
    <name type="scientific">Kibdelosporangium persicum</name>
    <dbReference type="NCBI Taxonomy" id="2698649"/>
    <lineage>
        <taxon>Bacteria</taxon>
        <taxon>Bacillati</taxon>
        <taxon>Actinomycetota</taxon>
        <taxon>Actinomycetes</taxon>
        <taxon>Pseudonocardiales</taxon>
        <taxon>Pseudonocardiaceae</taxon>
        <taxon>Kibdelosporangium</taxon>
    </lineage>
</organism>
<dbReference type="PROSITE" id="PS52004">
    <property type="entry name" value="KS3_2"/>
    <property type="match status" value="1"/>
</dbReference>
<evidence type="ECO:0000313" key="8">
    <source>
        <dbReference type="Proteomes" id="UP000763557"/>
    </source>
</evidence>
<dbReference type="SMART" id="SM00822">
    <property type="entry name" value="PKS_KR"/>
    <property type="match status" value="1"/>
</dbReference>
<dbReference type="SUPFAM" id="SSF51735">
    <property type="entry name" value="NAD(P)-binding Rossmann-fold domains"/>
    <property type="match status" value="2"/>
</dbReference>
<evidence type="ECO:0000256" key="1">
    <source>
        <dbReference type="ARBA" id="ARBA00022450"/>
    </source>
</evidence>
<dbReference type="EMBL" id="JAAATY010000078">
    <property type="protein sequence ID" value="NRN71465.1"/>
    <property type="molecule type" value="Genomic_DNA"/>
</dbReference>
<name>A0ABX2FKX9_9PSEU</name>
<dbReference type="Proteomes" id="UP000763557">
    <property type="component" value="Unassembled WGS sequence"/>
</dbReference>
<feature type="non-terminal residue" evidence="7">
    <location>
        <position position="1261"/>
    </location>
</feature>
<reference evidence="7 8" key="1">
    <citation type="submission" date="2020-01" db="EMBL/GenBank/DDBJ databases">
        <title>Kibdelosporangium persica a novel Actinomycetes from a hot desert in Iran.</title>
        <authorList>
            <person name="Safaei N."/>
            <person name="Zaburannyi N."/>
            <person name="Mueller R."/>
            <person name="Wink J."/>
        </authorList>
    </citation>
    <scope>NUCLEOTIDE SEQUENCE [LARGE SCALE GENOMIC DNA]</scope>
    <source>
        <strain evidence="7 8">4NS15</strain>
    </source>
</reference>
<dbReference type="SMART" id="SM01294">
    <property type="entry name" value="PKS_PP_betabranch"/>
    <property type="match status" value="1"/>
</dbReference>
<dbReference type="Pfam" id="PF02801">
    <property type="entry name" value="Ketoacyl-synt_C"/>
    <property type="match status" value="1"/>
</dbReference>
<dbReference type="InterPro" id="IPR013968">
    <property type="entry name" value="PKS_KR"/>
</dbReference>
<dbReference type="SUPFAM" id="SSF53901">
    <property type="entry name" value="Thiolase-like"/>
    <property type="match status" value="1"/>
</dbReference>
<proteinExistence type="predicted"/>
<keyword evidence="3" id="KW-0808">Transferase</keyword>
<dbReference type="InterPro" id="IPR036291">
    <property type="entry name" value="NAD(P)-bd_dom_sf"/>
</dbReference>
<dbReference type="SMART" id="SM00823">
    <property type="entry name" value="PKS_PP"/>
    <property type="match status" value="1"/>
</dbReference>
<dbReference type="SMART" id="SM00827">
    <property type="entry name" value="PKS_AT"/>
    <property type="match status" value="1"/>
</dbReference>
<dbReference type="InterPro" id="IPR001227">
    <property type="entry name" value="Ac_transferase_dom_sf"/>
</dbReference>
<protein>
    <submittedName>
        <fullName evidence="7">Beta-ketoacyl synthase</fullName>
    </submittedName>
</protein>
<dbReference type="Pfam" id="PF00550">
    <property type="entry name" value="PP-binding"/>
    <property type="match status" value="1"/>
</dbReference>
<dbReference type="SUPFAM" id="SSF55048">
    <property type="entry name" value="Probable ACP-binding domain of malonyl-CoA ACP transacylase"/>
    <property type="match status" value="1"/>
</dbReference>
<dbReference type="PROSITE" id="PS50075">
    <property type="entry name" value="CARRIER"/>
    <property type="match status" value="1"/>
</dbReference>
<dbReference type="CDD" id="cd08952">
    <property type="entry name" value="KR_1_SDR_x"/>
    <property type="match status" value="1"/>
</dbReference>
<dbReference type="Gene3D" id="3.40.47.10">
    <property type="match status" value="1"/>
</dbReference>
<dbReference type="SUPFAM" id="SSF52151">
    <property type="entry name" value="FabD/lysophospholipase-like"/>
    <property type="match status" value="1"/>
</dbReference>
<dbReference type="PANTHER" id="PTHR43775">
    <property type="entry name" value="FATTY ACID SYNTHASE"/>
    <property type="match status" value="1"/>
</dbReference>
<dbReference type="Pfam" id="PF00109">
    <property type="entry name" value="ketoacyl-synt"/>
    <property type="match status" value="1"/>
</dbReference>
<evidence type="ECO:0000259" key="5">
    <source>
        <dbReference type="PROSITE" id="PS50075"/>
    </source>
</evidence>
<dbReference type="InterPro" id="IPR020806">
    <property type="entry name" value="PKS_PP-bd"/>
</dbReference>
<dbReference type="Gene3D" id="3.30.70.3290">
    <property type="match status" value="1"/>
</dbReference>
<keyword evidence="2" id="KW-0597">Phosphoprotein</keyword>
<dbReference type="Gene3D" id="3.40.366.10">
    <property type="entry name" value="Malonyl-Coenzyme A Acyl Carrier Protein, domain 2"/>
    <property type="match status" value="1"/>
</dbReference>
<dbReference type="InterPro" id="IPR016036">
    <property type="entry name" value="Malonyl_transacylase_ACP-bd"/>
</dbReference>
<evidence type="ECO:0000256" key="4">
    <source>
        <dbReference type="ARBA" id="ARBA00023315"/>
    </source>
</evidence>
<dbReference type="InterPro" id="IPR014043">
    <property type="entry name" value="Acyl_transferase_dom"/>
</dbReference>
<dbReference type="CDD" id="cd00833">
    <property type="entry name" value="PKS"/>
    <property type="match status" value="1"/>
</dbReference>
<keyword evidence="1" id="KW-0596">Phosphopantetheine</keyword>
<dbReference type="PANTHER" id="PTHR43775:SF51">
    <property type="entry name" value="INACTIVE PHENOLPHTHIOCEROL SYNTHESIS POLYKETIDE SYNTHASE TYPE I PKS1-RELATED"/>
    <property type="match status" value="1"/>
</dbReference>
<dbReference type="InterPro" id="IPR036736">
    <property type="entry name" value="ACP-like_sf"/>
</dbReference>
<dbReference type="InterPro" id="IPR014031">
    <property type="entry name" value="Ketoacyl_synth_C"/>
</dbReference>
<feature type="domain" description="Ketosynthase family 3 (KS3)" evidence="6">
    <location>
        <begin position="856"/>
        <end position="1261"/>
    </location>
</feature>
<dbReference type="InterPro" id="IPR057326">
    <property type="entry name" value="KR_dom"/>
</dbReference>